<dbReference type="Proteomes" id="UP000315891">
    <property type="component" value="Chromosome"/>
</dbReference>
<evidence type="ECO:0000256" key="4">
    <source>
        <dbReference type="SAM" id="Phobius"/>
    </source>
</evidence>
<dbReference type="EMBL" id="CP041742">
    <property type="protein sequence ID" value="QDQ74421.1"/>
    <property type="molecule type" value="Genomic_DNA"/>
</dbReference>
<dbReference type="PROSITE" id="PS00101">
    <property type="entry name" value="HEXAPEP_TRANSFERASES"/>
    <property type="match status" value="1"/>
</dbReference>
<proteinExistence type="predicted"/>
<dbReference type="InterPro" id="IPR051159">
    <property type="entry name" value="Hexapeptide_acetyltransf"/>
</dbReference>
<sequence>MPDLDSIWARPRAKRWLNFAYVYAAHLLHLLLDVSPWFVRNAAWRLLLGGCGKGVFFDHRVYVKFPWLVSIGDDVSINRGVEFYCSLRERSRIRIGSNVRIAPNVRFHAAGHDPDHPDLADNGADIVVEDGAWIGAGSLVLQGVRIGRGAVVAAGSVVTRDIPPNCIAGGVPAKVLRERRTDHASS</sequence>
<dbReference type="Pfam" id="PF00132">
    <property type="entry name" value="Hexapep"/>
    <property type="match status" value="1"/>
</dbReference>
<dbReference type="InterPro" id="IPR011004">
    <property type="entry name" value="Trimer_LpxA-like_sf"/>
</dbReference>
<keyword evidence="1 5" id="KW-0808">Transferase</keyword>
<dbReference type="PANTHER" id="PTHR23416:SF78">
    <property type="entry name" value="LIPOPOLYSACCHARIDE BIOSYNTHESIS O-ACETYL TRANSFERASE WBBJ-RELATED"/>
    <property type="match status" value="1"/>
</dbReference>
<evidence type="ECO:0000256" key="2">
    <source>
        <dbReference type="ARBA" id="ARBA00022737"/>
    </source>
</evidence>
<name>A0A516V7E1_9GAMM</name>
<gene>
    <name evidence="5" type="ORF">FNZ56_11295</name>
</gene>
<feature type="transmembrane region" description="Helical" evidence="4">
    <location>
        <begin position="20"/>
        <end position="39"/>
    </location>
</feature>
<keyword evidence="4" id="KW-1133">Transmembrane helix</keyword>
<keyword evidence="4" id="KW-0472">Membrane</keyword>
<dbReference type="SUPFAM" id="SSF51161">
    <property type="entry name" value="Trimeric LpxA-like enzymes"/>
    <property type="match status" value="1"/>
</dbReference>
<dbReference type="GO" id="GO:0016746">
    <property type="term" value="F:acyltransferase activity"/>
    <property type="evidence" value="ECO:0007669"/>
    <property type="project" value="UniProtKB-KW"/>
</dbReference>
<evidence type="ECO:0000256" key="1">
    <source>
        <dbReference type="ARBA" id="ARBA00022679"/>
    </source>
</evidence>
<keyword evidence="6" id="KW-1185">Reference proteome</keyword>
<evidence type="ECO:0000256" key="3">
    <source>
        <dbReference type="ARBA" id="ARBA00023315"/>
    </source>
</evidence>
<keyword evidence="4" id="KW-0812">Transmembrane</keyword>
<evidence type="ECO:0000313" key="5">
    <source>
        <dbReference type="EMBL" id="QDQ74421.1"/>
    </source>
</evidence>
<dbReference type="Gene3D" id="2.160.10.10">
    <property type="entry name" value="Hexapeptide repeat proteins"/>
    <property type="match status" value="1"/>
</dbReference>
<organism evidence="5 6">
    <name type="scientific">Pseudoluteimonas lycopersici</name>
    <dbReference type="NCBI Taxonomy" id="1324796"/>
    <lineage>
        <taxon>Bacteria</taxon>
        <taxon>Pseudomonadati</taxon>
        <taxon>Pseudomonadota</taxon>
        <taxon>Gammaproteobacteria</taxon>
        <taxon>Lysobacterales</taxon>
        <taxon>Lysobacteraceae</taxon>
        <taxon>Pseudoluteimonas</taxon>
    </lineage>
</organism>
<keyword evidence="2" id="KW-0677">Repeat</keyword>
<dbReference type="RefSeq" id="WP_143879930.1">
    <property type="nucleotide sequence ID" value="NZ_BAABLZ010000001.1"/>
</dbReference>
<protein>
    <submittedName>
        <fullName evidence="5">Sugar O-acetyltransferase</fullName>
    </submittedName>
</protein>
<accession>A0A516V7E1</accession>
<dbReference type="InterPro" id="IPR018357">
    <property type="entry name" value="Hexapep_transf_CS"/>
</dbReference>
<evidence type="ECO:0000313" key="6">
    <source>
        <dbReference type="Proteomes" id="UP000315891"/>
    </source>
</evidence>
<dbReference type="AlphaFoldDB" id="A0A516V7E1"/>
<dbReference type="InterPro" id="IPR001451">
    <property type="entry name" value="Hexapep"/>
</dbReference>
<reference evidence="5 6" key="1">
    <citation type="submission" date="2019-07" db="EMBL/GenBank/DDBJ databases">
        <title>Lysobacter weifangensis sp. nov., isolated from bensulfuron-methyl contaminated farmland soil.</title>
        <authorList>
            <person name="Zhao H."/>
        </authorList>
    </citation>
    <scope>NUCLEOTIDE SEQUENCE [LARGE SCALE GENOMIC DNA]</scope>
    <source>
        <strain evidence="5 6">CC-Bw-6</strain>
    </source>
</reference>
<dbReference type="PANTHER" id="PTHR23416">
    <property type="entry name" value="SIALIC ACID SYNTHASE-RELATED"/>
    <property type="match status" value="1"/>
</dbReference>
<keyword evidence="3" id="KW-0012">Acyltransferase</keyword>
<dbReference type="OrthoDB" id="9815592at2"/>